<protein>
    <submittedName>
        <fullName evidence="1">Alpha/beta hydrolase</fullName>
    </submittedName>
</protein>
<dbReference type="InterPro" id="IPR029058">
    <property type="entry name" value="AB_hydrolase_fold"/>
</dbReference>
<dbReference type="AlphaFoldDB" id="A0A7G8PVZ7"/>
<evidence type="ECO:0000313" key="1">
    <source>
        <dbReference type="EMBL" id="QNJ98513.1"/>
    </source>
</evidence>
<dbReference type="SUPFAM" id="SSF53474">
    <property type="entry name" value="alpha/beta-Hydrolases"/>
    <property type="match status" value="1"/>
</dbReference>
<dbReference type="Proteomes" id="UP000515514">
    <property type="component" value="Chromosome"/>
</dbReference>
<organism evidence="1 2">
    <name type="scientific">Constantimarinum furrinae</name>
    <dbReference type="NCBI Taxonomy" id="2562285"/>
    <lineage>
        <taxon>Bacteria</taxon>
        <taxon>Pseudomonadati</taxon>
        <taxon>Bacteroidota</taxon>
        <taxon>Flavobacteriia</taxon>
        <taxon>Flavobacteriales</taxon>
        <taxon>Flavobacteriaceae</taxon>
        <taxon>Altibacter/Constantimarinum group</taxon>
        <taxon>Constantimarinum</taxon>
    </lineage>
</organism>
<dbReference type="KEGG" id="alti:ALE3EI_1966"/>
<dbReference type="GO" id="GO:0016787">
    <property type="term" value="F:hydrolase activity"/>
    <property type="evidence" value="ECO:0007669"/>
    <property type="project" value="UniProtKB-KW"/>
</dbReference>
<sequence>MKSEKTPVFFVPGLAAGEEIFRNIELPGEFYDIQVLEWQIPEKNETLVSYAKRMAQRITQKNAVLVGVSFGGVVAQEMSQFLELKQLIIISSVKSRYELPRRIKFARKTFFYKLIPTSLVLSAEDLTKFAIGPRTEKRLRIYQEYLHVRDKQYLDWAIKQMVCWSRKVPINEVIHIHGDKDVVFPIKNIQGAIILQGGTHIMIINKGRWLSKKLIEIIGK</sequence>
<keyword evidence="2" id="KW-1185">Reference proteome</keyword>
<reference evidence="1 2" key="1">
    <citation type="submission" date="2020-04" db="EMBL/GenBank/DDBJ databases">
        <title>Genome sequence of Altibacter aquimarinus strain ALE3EI.</title>
        <authorList>
            <person name="Oh H.-M."/>
            <person name="Jang D."/>
        </authorList>
    </citation>
    <scope>NUCLEOTIDE SEQUENCE [LARGE SCALE GENOMIC DNA]</scope>
    <source>
        <strain evidence="1 2">ALE3EI</strain>
    </source>
</reference>
<accession>A0A7G8PVZ7</accession>
<gene>
    <name evidence="1" type="ORF">ALE3EI_1966</name>
</gene>
<proteinExistence type="predicted"/>
<dbReference type="InterPro" id="IPR008886">
    <property type="entry name" value="UPF0227/Esterase_YqiA"/>
</dbReference>
<dbReference type="Pfam" id="PF05728">
    <property type="entry name" value="UPF0227"/>
    <property type="match status" value="1"/>
</dbReference>
<evidence type="ECO:0000313" key="2">
    <source>
        <dbReference type="Proteomes" id="UP000515514"/>
    </source>
</evidence>
<keyword evidence="1" id="KW-0378">Hydrolase</keyword>
<name>A0A7G8PVZ7_9FLAO</name>
<dbReference type="Gene3D" id="3.40.50.1820">
    <property type="entry name" value="alpha/beta hydrolase"/>
    <property type="match status" value="1"/>
</dbReference>
<dbReference type="EMBL" id="CP052909">
    <property type="protein sequence ID" value="QNJ98513.1"/>
    <property type="molecule type" value="Genomic_DNA"/>
</dbReference>
<dbReference type="RefSeq" id="WP_186988216.1">
    <property type="nucleotide sequence ID" value="NZ_CP052909.1"/>
</dbReference>